<dbReference type="AlphaFoldDB" id="A0A2V3W9V9"/>
<accession>A0A2V3W9V9</accession>
<evidence type="ECO:0000313" key="1">
    <source>
        <dbReference type="EMBL" id="PXW90326.1"/>
    </source>
</evidence>
<dbReference type="EMBL" id="QJJQ01000001">
    <property type="protein sequence ID" value="PXW90326.1"/>
    <property type="molecule type" value="Genomic_DNA"/>
</dbReference>
<evidence type="ECO:0000313" key="2">
    <source>
        <dbReference type="Proteomes" id="UP000247978"/>
    </source>
</evidence>
<comment type="caution">
    <text evidence="1">The sequence shown here is derived from an EMBL/GenBank/DDBJ whole genome shotgun (WGS) entry which is preliminary data.</text>
</comment>
<sequence length="31" mass="3493">MLKYFHVDVFSSVPLKGNGRTVVFPGNELIK</sequence>
<dbReference type="SUPFAM" id="SSF54506">
    <property type="entry name" value="Diaminopimelate epimerase-like"/>
    <property type="match status" value="1"/>
</dbReference>
<name>A0A2V3W9V9_9BACI</name>
<proteinExistence type="predicted"/>
<organism evidence="1 2">
    <name type="scientific">Pseudogracilibacillus auburnensis</name>
    <dbReference type="NCBI Taxonomy" id="1494959"/>
    <lineage>
        <taxon>Bacteria</taxon>
        <taxon>Bacillati</taxon>
        <taxon>Bacillota</taxon>
        <taxon>Bacilli</taxon>
        <taxon>Bacillales</taxon>
        <taxon>Bacillaceae</taxon>
        <taxon>Pseudogracilibacillus</taxon>
    </lineage>
</organism>
<protein>
    <submittedName>
        <fullName evidence="1">Uncharacterized protein</fullName>
    </submittedName>
</protein>
<dbReference type="Proteomes" id="UP000247978">
    <property type="component" value="Unassembled WGS sequence"/>
</dbReference>
<reference evidence="1 2" key="1">
    <citation type="submission" date="2018-05" db="EMBL/GenBank/DDBJ databases">
        <title>Genomic Encyclopedia of Type Strains, Phase IV (KMG-IV): sequencing the most valuable type-strain genomes for metagenomic binning, comparative biology and taxonomic classification.</title>
        <authorList>
            <person name="Goeker M."/>
        </authorList>
    </citation>
    <scope>NUCLEOTIDE SEQUENCE [LARGE SCALE GENOMIC DNA]</scope>
    <source>
        <strain evidence="1 2">DSM 28556</strain>
    </source>
</reference>
<keyword evidence="2" id="KW-1185">Reference proteome</keyword>
<gene>
    <name evidence="1" type="ORF">DFR56_101238</name>
</gene>